<comment type="caution">
    <text evidence="8">The sequence shown here is derived from an EMBL/GenBank/DDBJ whole genome shotgun (WGS) entry which is preliminary data.</text>
</comment>
<dbReference type="GO" id="GO:0005886">
    <property type="term" value="C:plasma membrane"/>
    <property type="evidence" value="ECO:0007669"/>
    <property type="project" value="UniProtKB-SubCell"/>
</dbReference>
<feature type="chain" id="PRO_5004194734" description="Flagellar motor switch protein FliG" evidence="5">
    <location>
        <begin position="19"/>
        <end position="634"/>
    </location>
</feature>
<accession>Q1N1L3</accession>
<keyword evidence="5" id="KW-0732">Signal</keyword>
<dbReference type="EMBL" id="AAQH01000010">
    <property type="protein sequence ID" value="EAT12037.1"/>
    <property type="molecule type" value="Genomic_DNA"/>
</dbReference>
<feature type="region of interest" description="Disordered" evidence="3">
    <location>
        <begin position="75"/>
        <end position="123"/>
    </location>
</feature>
<dbReference type="Pfam" id="PF01706">
    <property type="entry name" value="FliG_C"/>
    <property type="match status" value="1"/>
</dbReference>
<gene>
    <name evidence="8" type="ORF">RED65_03325</name>
</gene>
<evidence type="ECO:0000313" key="9">
    <source>
        <dbReference type="Proteomes" id="UP000004263"/>
    </source>
</evidence>
<comment type="function">
    <text evidence="2">FliG is one of three proteins (FliG, FliN, FliM) that forms the rotor-mounted switch complex (C ring), located at the base of the basal body. This complex interacts with the CheY and CheZ chemotaxis proteins, in addition to contacting components of the motor that determine the direction of flagellar rotation.</text>
</comment>
<keyword evidence="9" id="KW-1185">Reference proteome</keyword>
<dbReference type="HOGENOM" id="CLU_500505_0_0_6"/>
<dbReference type="GO" id="GO:0009288">
    <property type="term" value="C:bacterial-type flagellum"/>
    <property type="evidence" value="ECO:0007669"/>
    <property type="project" value="InterPro"/>
</dbReference>
<name>Q1N1L3_9GAMM</name>
<evidence type="ECO:0000256" key="2">
    <source>
        <dbReference type="ARBA" id="ARBA00025598"/>
    </source>
</evidence>
<evidence type="ECO:0000256" key="3">
    <source>
        <dbReference type="SAM" id="MobiDB-lite"/>
    </source>
</evidence>
<feature type="transmembrane region" description="Helical" evidence="4">
    <location>
        <begin position="245"/>
        <end position="265"/>
    </location>
</feature>
<dbReference type="GO" id="GO:0003774">
    <property type="term" value="F:cytoskeletal motor activity"/>
    <property type="evidence" value="ECO:0007669"/>
    <property type="project" value="InterPro"/>
</dbReference>
<feature type="domain" description="Flagellar motor switch protein FliG middle" evidence="7">
    <location>
        <begin position="416"/>
        <end position="487"/>
    </location>
</feature>
<dbReference type="PANTHER" id="PTHR30534">
    <property type="entry name" value="FLAGELLAR MOTOR SWITCH PROTEIN FLIG"/>
    <property type="match status" value="1"/>
</dbReference>
<feature type="domain" description="Flagellar motor switch protein FliG C-terminal" evidence="6">
    <location>
        <begin position="518"/>
        <end position="623"/>
    </location>
</feature>
<keyword evidence="4" id="KW-1133">Transmembrane helix</keyword>
<feature type="region of interest" description="Disordered" evidence="3">
    <location>
        <begin position="139"/>
        <end position="161"/>
    </location>
</feature>
<dbReference type="SUPFAM" id="SSF48029">
    <property type="entry name" value="FliG"/>
    <property type="match status" value="1"/>
</dbReference>
<dbReference type="AlphaFoldDB" id="Q1N1L3"/>
<dbReference type="GO" id="GO:0071973">
    <property type="term" value="P:bacterial-type flagellum-dependent cell motility"/>
    <property type="evidence" value="ECO:0007669"/>
    <property type="project" value="InterPro"/>
</dbReference>
<dbReference type="GO" id="GO:0006935">
    <property type="term" value="P:chemotaxis"/>
    <property type="evidence" value="ECO:0007669"/>
    <property type="project" value="InterPro"/>
</dbReference>
<comment type="subcellular location">
    <subcellularLocation>
        <location evidence="1">Cell inner membrane</location>
        <topology evidence="1">Peripheral membrane protein</topology>
        <orientation evidence="1">Cytoplasmic side</orientation>
    </subcellularLocation>
</comment>
<evidence type="ECO:0000313" key="8">
    <source>
        <dbReference type="EMBL" id="EAT12037.1"/>
    </source>
</evidence>
<dbReference type="PANTHER" id="PTHR30534:SF0">
    <property type="entry name" value="FLAGELLAR MOTOR SWITCH PROTEIN FLIG"/>
    <property type="match status" value="1"/>
</dbReference>
<protein>
    <recommendedName>
        <fullName evidence="10">Flagellar motor switch protein FliG</fullName>
    </recommendedName>
</protein>
<dbReference type="InterPro" id="IPR023087">
    <property type="entry name" value="Flg_Motor_Flig_C"/>
</dbReference>
<dbReference type="InterPro" id="IPR000090">
    <property type="entry name" value="Flg_Motor_Flig"/>
</dbReference>
<proteinExistence type="predicted"/>
<keyword evidence="4" id="KW-0812">Transmembrane</keyword>
<keyword evidence="4" id="KW-0472">Membrane</keyword>
<feature type="signal peptide" evidence="5">
    <location>
        <begin position="1"/>
        <end position="18"/>
    </location>
</feature>
<evidence type="ECO:0000256" key="1">
    <source>
        <dbReference type="ARBA" id="ARBA00004515"/>
    </source>
</evidence>
<dbReference type="STRING" id="207949.RED65_03325"/>
<organism evidence="8 9">
    <name type="scientific">Bermanella marisrubri</name>
    <dbReference type="NCBI Taxonomy" id="207949"/>
    <lineage>
        <taxon>Bacteria</taxon>
        <taxon>Pseudomonadati</taxon>
        <taxon>Pseudomonadota</taxon>
        <taxon>Gammaproteobacteria</taxon>
        <taxon>Oceanospirillales</taxon>
        <taxon>Oceanospirillaceae</taxon>
        <taxon>Bermanella</taxon>
    </lineage>
</organism>
<feature type="compositionally biased region" description="Low complexity" evidence="3">
    <location>
        <begin position="273"/>
        <end position="282"/>
    </location>
</feature>
<dbReference type="Proteomes" id="UP000004263">
    <property type="component" value="Unassembled WGS sequence"/>
</dbReference>
<evidence type="ECO:0000259" key="7">
    <source>
        <dbReference type="Pfam" id="PF14841"/>
    </source>
</evidence>
<feature type="compositionally biased region" description="Basic and acidic residues" evidence="3">
    <location>
        <begin position="297"/>
        <end position="309"/>
    </location>
</feature>
<evidence type="ECO:0008006" key="10">
    <source>
        <dbReference type="Google" id="ProtNLM"/>
    </source>
</evidence>
<dbReference type="Pfam" id="PF14841">
    <property type="entry name" value="FliG_M"/>
    <property type="match status" value="1"/>
</dbReference>
<reference evidence="8 9" key="1">
    <citation type="submission" date="2006-03" db="EMBL/GenBank/DDBJ databases">
        <authorList>
            <person name="Pinhassi J."/>
            <person name="Pedros-Alio C."/>
            <person name="Ferriera S."/>
            <person name="Johnson J."/>
            <person name="Kravitz S."/>
            <person name="Halpern A."/>
            <person name="Remington K."/>
            <person name="Beeson K."/>
            <person name="Tran B."/>
            <person name="Rogers Y.-H."/>
            <person name="Friedman R."/>
            <person name="Venter J.C."/>
        </authorList>
    </citation>
    <scope>NUCLEOTIDE SEQUENCE [LARGE SCALE GENOMIC DNA]</scope>
    <source>
        <strain evidence="8 9">RED65</strain>
    </source>
</reference>
<feature type="compositionally biased region" description="Low complexity" evidence="3">
    <location>
        <begin position="139"/>
        <end position="151"/>
    </location>
</feature>
<dbReference type="InterPro" id="IPR011002">
    <property type="entry name" value="FliG_a-hlx"/>
</dbReference>
<evidence type="ECO:0000256" key="4">
    <source>
        <dbReference type="SAM" id="Phobius"/>
    </source>
</evidence>
<evidence type="ECO:0000256" key="5">
    <source>
        <dbReference type="SAM" id="SignalP"/>
    </source>
</evidence>
<feature type="region of interest" description="Disordered" evidence="3">
    <location>
        <begin position="273"/>
        <end position="309"/>
    </location>
</feature>
<dbReference type="Gene3D" id="1.10.220.30">
    <property type="match status" value="2"/>
</dbReference>
<evidence type="ECO:0000259" key="6">
    <source>
        <dbReference type="Pfam" id="PF01706"/>
    </source>
</evidence>
<dbReference type="OrthoDB" id="5903673at2"/>
<sequence>MIRIALLLILLISQISYAQEEPIEVPTKKDDLEEIQLKSRLEDRLARDIRAYLGHNRFMVNVDVEIQRIRQVIKKPIKPTQNQQPVAPSRDYPKIRFPQSDFEESESDVESLPGLPFTEIPSDKEKDAELQFMREQIERLQQQQRQPQWENGGNGGSGQEQMEEETIAVFNKIKQLMITVVVDTDTNEEQQAFIRNLVYQKANLNDLRGDKFEIIKTQFSELDETTPEEQTVAPKTWLEQHMNELLLGLLSLLAFLFLILIVLMLRKKQNNEESSSNLNTELPATASSTIQPEEPDQQQRQKESMQKTRQEVISLGLGQPMVVQGIMDELTTQEDKIPMLASVYKVLGRSLFRSIFPNVKPDELQSIMAHLAEQHPDEEEQLQHLQDFHQVLQQKLHTGEPVRSHPFEFLSKLNDSQVLYLIQHEDARIKALVISQLPSEQGARVINRIAGNQQAQVISELGQFESFPVDTFKDVADRLAKSAQQVPSFENVNADGLTMLMSMLDNMSSSEEAKVLKQLKHDKPDTFYKLRQKYFTFADIIKTPKNILSNALREVDRQFIGEAICNTPDQFKIHVLTSLTPKLKAMAREDLKRKEGRIGQQEIDRARRAIVHKLREYISTGKFSMDQLQAQVES</sequence>
<dbReference type="RefSeq" id="WP_007018997.1">
    <property type="nucleotide sequence ID" value="NZ_CH724120.1"/>
</dbReference>
<dbReference type="InterPro" id="IPR032779">
    <property type="entry name" value="FliG_M"/>
</dbReference>